<reference evidence="1 2" key="1">
    <citation type="journal article" date="2015" name="Nat. Commun.">
        <title>Lucilia cuprina genome unlocks parasitic fly biology to underpin future interventions.</title>
        <authorList>
            <person name="Anstead C.A."/>
            <person name="Korhonen P.K."/>
            <person name="Young N.D."/>
            <person name="Hall R.S."/>
            <person name="Jex A.R."/>
            <person name="Murali S.C."/>
            <person name="Hughes D.S."/>
            <person name="Lee S.F."/>
            <person name="Perry T."/>
            <person name="Stroehlein A.J."/>
            <person name="Ansell B.R."/>
            <person name="Breugelmans B."/>
            <person name="Hofmann A."/>
            <person name="Qu J."/>
            <person name="Dugan S."/>
            <person name="Lee S.L."/>
            <person name="Chao H."/>
            <person name="Dinh H."/>
            <person name="Han Y."/>
            <person name="Doddapaneni H.V."/>
            <person name="Worley K.C."/>
            <person name="Muzny D.M."/>
            <person name="Ioannidis P."/>
            <person name="Waterhouse R.M."/>
            <person name="Zdobnov E.M."/>
            <person name="James P.J."/>
            <person name="Bagnall N.H."/>
            <person name="Kotze A.C."/>
            <person name="Gibbs R.A."/>
            <person name="Richards S."/>
            <person name="Batterham P."/>
            <person name="Gasser R.B."/>
        </authorList>
    </citation>
    <scope>NUCLEOTIDE SEQUENCE [LARGE SCALE GENOMIC DNA]</scope>
    <source>
        <strain evidence="1 2">LS</strain>
        <tissue evidence="1">Full body</tissue>
    </source>
</reference>
<name>A0A0L0BMZ1_LUCCU</name>
<sequence length="226" mass="25004">MKIGINFPPPPAKLLSPTTAARVKAIRAVIKALPAIKAIPPIPMAIRVPVIEEYLYFVNKIQLLSILPFIIRPAAIKASIPPFLPNLSLRPVSTRERASSMIEVNSEYEILPAINSDVFISFASGSLTTLMPFNKRNSSRSVRRSNSLTNSSFKHIQLKELLHSSKVRFNLLPPSTFLTLPVFVIDLAVVVKTSLADGEDVDVIEIFVLSMEADSANLKYKRKTPK</sequence>
<dbReference type="Proteomes" id="UP000037069">
    <property type="component" value="Unassembled WGS sequence"/>
</dbReference>
<evidence type="ECO:0000313" key="1">
    <source>
        <dbReference type="EMBL" id="KNC21386.1"/>
    </source>
</evidence>
<protein>
    <submittedName>
        <fullName evidence="1">Uncharacterized protein</fullName>
    </submittedName>
</protein>
<accession>A0A0L0BMZ1</accession>
<keyword evidence="2" id="KW-1185">Reference proteome</keyword>
<proteinExistence type="predicted"/>
<dbReference type="EMBL" id="JRES01001623">
    <property type="protein sequence ID" value="KNC21386.1"/>
    <property type="molecule type" value="Genomic_DNA"/>
</dbReference>
<evidence type="ECO:0000313" key="2">
    <source>
        <dbReference type="Proteomes" id="UP000037069"/>
    </source>
</evidence>
<organism evidence="1 2">
    <name type="scientific">Lucilia cuprina</name>
    <name type="common">Green bottle fly</name>
    <name type="synonym">Australian sheep blowfly</name>
    <dbReference type="NCBI Taxonomy" id="7375"/>
    <lineage>
        <taxon>Eukaryota</taxon>
        <taxon>Metazoa</taxon>
        <taxon>Ecdysozoa</taxon>
        <taxon>Arthropoda</taxon>
        <taxon>Hexapoda</taxon>
        <taxon>Insecta</taxon>
        <taxon>Pterygota</taxon>
        <taxon>Neoptera</taxon>
        <taxon>Endopterygota</taxon>
        <taxon>Diptera</taxon>
        <taxon>Brachycera</taxon>
        <taxon>Muscomorpha</taxon>
        <taxon>Oestroidea</taxon>
        <taxon>Calliphoridae</taxon>
        <taxon>Luciliinae</taxon>
        <taxon>Lucilia</taxon>
    </lineage>
</organism>
<dbReference type="AlphaFoldDB" id="A0A0L0BMZ1"/>
<gene>
    <name evidence="1" type="ORF">FF38_12541</name>
</gene>
<comment type="caution">
    <text evidence="1">The sequence shown here is derived from an EMBL/GenBank/DDBJ whole genome shotgun (WGS) entry which is preliminary data.</text>
</comment>